<sequence length="383" mass="44897">MRFLHKFRSNIMVIAHKSTNSNTHVKNKVQTMSKAYLRRREMQKLISEYVPANESFKKNFKMVVYEDCVLTEDMVMSSLMTNISKFPLRKDDIIVASFPKSGTTWLQEIVYELHNPESIEIFPEESTDVMEHKFPYLEYVYPGLQEIERRPSPRLIKTHLPLHLLPEDVLKGQAKVIYIHRNPKDVIVSYFYFLKSLSYTTFIGNFSEFFTLFIKNRVPYAPYFPHINEYVKKAKSSPSQFLILNYEEMKKNPADCILKIADFLGLDTPSDEILYKILSNTSFESMKKNPSTNYSHWIPFGLRLKNGSEFMRKGIIGDHKNHFTPELNSTFDIWRNKFDADKLVEFIYEYIKKNDGSYPDPNTMDKLHTNGSPSIVVPLSPFR</sequence>
<comment type="similarity">
    <text evidence="1">Belongs to the sulfotransferase 1 family.</text>
</comment>
<dbReference type="Proteomes" id="UP000675881">
    <property type="component" value="Chromosome 6"/>
</dbReference>
<keyword evidence="5" id="KW-1185">Reference proteome</keyword>
<name>A0A7R8D032_LEPSM</name>
<dbReference type="InterPro" id="IPR000863">
    <property type="entry name" value="Sulfotransferase_dom"/>
</dbReference>
<dbReference type="Pfam" id="PF00685">
    <property type="entry name" value="Sulfotransfer_1"/>
    <property type="match status" value="1"/>
</dbReference>
<evidence type="ECO:0000256" key="2">
    <source>
        <dbReference type="ARBA" id="ARBA00022679"/>
    </source>
</evidence>
<gene>
    <name evidence="4" type="ORF">LSAA_11950</name>
</gene>
<evidence type="ECO:0000259" key="3">
    <source>
        <dbReference type="Pfam" id="PF00685"/>
    </source>
</evidence>
<dbReference type="EC" id="2.8.2.4" evidence="4"/>
<dbReference type="EMBL" id="HG994585">
    <property type="protein sequence ID" value="CAF2980794.1"/>
    <property type="molecule type" value="Genomic_DNA"/>
</dbReference>
<organism evidence="4 5">
    <name type="scientific">Lepeophtheirus salmonis</name>
    <name type="common">Salmon louse</name>
    <name type="synonym">Caligus salmonis</name>
    <dbReference type="NCBI Taxonomy" id="72036"/>
    <lineage>
        <taxon>Eukaryota</taxon>
        <taxon>Metazoa</taxon>
        <taxon>Ecdysozoa</taxon>
        <taxon>Arthropoda</taxon>
        <taxon>Crustacea</taxon>
        <taxon>Multicrustacea</taxon>
        <taxon>Hexanauplia</taxon>
        <taxon>Copepoda</taxon>
        <taxon>Siphonostomatoida</taxon>
        <taxon>Caligidae</taxon>
        <taxon>Lepeophtheirus</taxon>
    </lineage>
</organism>
<evidence type="ECO:0000313" key="5">
    <source>
        <dbReference type="Proteomes" id="UP000675881"/>
    </source>
</evidence>
<proteinExistence type="inferred from homology"/>
<keyword evidence="2 4" id="KW-0808">Transferase</keyword>
<evidence type="ECO:0000256" key="1">
    <source>
        <dbReference type="ARBA" id="ARBA00005771"/>
    </source>
</evidence>
<evidence type="ECO:0000313" key="4">
    <source>
        <dbReference type="EMBL" id="CAF2980794.1"/>
    </source>
</evidence>
<feature type="domain" description="Sulfotransferase" evidence="3">
    <location>
        <begin position="90"/>
        <end position="334"/>
    </location>
</feature>
<dbReference type="GO" id="GO:0004304">
    <property type="term" value="F:estrone sulfotransferase activity"/>
    <property type="evidence" value="ECO:0007669"/>
    <property type="project" value="UniProtKB-EC"/>
</dbReference>
<dbReference type="Gene3D" id="3.40.50.300">
    <property type="entry name" value="P-loop containing nucleotide triphosphate hydrolases"/>
    <property type="match status" value="1"/>
</dbReference>
<dbReference type="PANTHER" id="PTHR11783">
    <property type="entry name" value="SULFOTRANSFERASE SULT"/>
    <property type="match status" value="1"/>
</dbReference>
<dbReference type="OrthoDB" id="205623at2759"/>
<dbReference type="InterPro" id="IPR027417">
    <property type="entry name" value="P-loop_NTPase"/>
</dbReference>
<protein>
    <submittedName>
        <fullName evidence="4">SULT1E1</fullName>
        <ecNumber evidence="4">2.8.2.4</ecNumber>
    </submittedName>
</protein>
<dbReference type="AlphaFoldDB" id="A0A7R8D032"/>
<dbReference type="SUPFAM" id="SSF52540">
    <property type="entry name" value="P-loop containing nucleoside triphosphate hydrolases"/>
    <property type="match status" value="1"/>
</dbReference>
<accession>A0A7R8D032</accession>
<reference evidence="4" key="1">
    <citation type="submission" date="2021-02" db="EMBL/GenBank/DDBJ databases">
        <authorList>
            <person name="Bekaert M."/>
        </authorList>
    </citation>
    <scope>NUCLEOTIDE SEQUENCE</scope>
    <source>
        <strain evidence="4">IoA-00</strain>
    </source>
</reference>